<dbReference type="OrthoDB" id="9800974at2"/>
<evidence type="ECO:0000259" key="3">
    <source>
        <dbReference type="Pfam" id="PF16116"/>
    </source>
</evidence>
<sequence length="547" mass="57326">MSPVHKLSAIVPDMSTRLRPLSLLLLGALASPACQGGEGSTDGATGATTGTTHDTAGPATHATTGASDPTGDPADPTTSTTGPTTTTTSVGTTEPPTTASTDPSDSDTGAPGLACPLGDGPGVQQLALAPALFSAGDDPSDSPACAIVNPERGFHGFTNLRNLDGGILANHAASGFSVVYGQVLLPDYRESPLDADVLAELAASFDLVREHGMKVVPRFHYSNAEGEPDAELERILEHIEQLTPLLQEHADVILTLQAGFIGLWGEWHGSMHGLDAPGPRKQILDALLAALPPERTVTVRRPSFKQQAYGGPLTEDTAHDGSALARVGHVNDCFLASDDDFGTYQEPGEKDYAVADSAFVPVGGETCAVNPPRSECPSALAELALHHWTHLNTAYKVEVLQSWQQDGCYAEIACRLGYRLAVPTLRWADSGAPGGALPVALELVNDGFAAPVNPRPLVLVFDGPARVEVTADEFDVRTLQPGEPQTVCVDAVLPADLPSGTYRIGLRLADPAPSLADDPRQAIRLANDTGVEWTDGVNWFEASFVVN</sequence>
<dbReference type="AlphaFoldDB" id="A0A1I2FWT1"/>
<dbReference type="EMBL" id="FOMX01000028">
    <property type="protein sequence ID" value="SFF09140.1"/>
    <property type="molecule type" value="Genomic_DNA"/>
</dbReference>
<keyword evidence="6" id="KW-1185">Reference proteome</keyword>
<dbReference type="InterPro" id="IPR032267">
    <property type="entry name" value="DUF4832"/>
</dbReference>
<dbReference type="Proteomes" id="UP000199400">
    <property type="component" value="Unassembled WGS sequence"/>
</dbReference>
<name>A0A1I2FWT1_9BACT</name>
<protein>
    <recommendedName>
        <fullName evidence="7">DUF4832 domain-containing protein</fullName>
    </recommendedName>
</protein>
<organism evidence="5 6">
    <name type="scientific">Nannocystis exedens</name>
    <dbReference type="NCBI Taxonomy" id="54"/>
    <lineage>
        <taxon>Bacteria</taxon>
        <taxon>Pseudomonadati</taxon>
        <taxon>Myxococcota</taxon>
        <taxon>Polyangia</taxon>
        <taxon>Nannocystales</taxon>
        <taxon>Nannocystaceae</taxon>
        <taxon>Nannocystis</taxon>
    </lineage>
</organism>
<evidence type="ECO:0000313" key="6">
    <source>
        <dbReference type="Proteomes" id="UP000199400"/>
    </source>
</evidence>
<feature type="domain" description="DUF4874" evidence="4">
    <location>
        <begin position="149"/>
        <end position="303"/>
    </location>
</feature>
<feature type="signal peptide" evidence="2">
    <location>
        <begin position="1"/>
        <end position="36"/>
    </location>
</feature>
<feature type="domain" description="DUF4832" evidence="3">
    <location>
        <begin position="326"/>
        <end position="527"/>
    </location>
</feature>
<evidence type="ECO:0000259" key="4">
    <source>
        <dbReference type="Pfam" id="PF16173"/>
    </source>
</evidence>
<evidence type="ECO:0000313" key="5">
    <source>
        <dbReference type="EMBL" id="SFF09140.1"/>
    </source>
</evidence>
<dbReference type="Pfam" id="PF16116">
    <property type="entry name" value="DUF4832"/>
    <property type="match status" value="1"/>
</dbReference>
<feature type="chain" id="PRO_5011594956" description="DUF4832 domain-containing protein" evidence="2">
    <location>
        <begin position="37"/>
        <end position="547"/>
    </location>
</feature>
<keyword evidence="2" id="KW-0732">Signal</keyword>
<dbReference type="Pfam" id="PF16173">
    <property type="entry name" value="DUF4874"/>
    <property type="match status" value="1"/>
</dbReference>
<reference evidence="6" key="1">
    <citation type="submission" date="2016-10" db="EMBL/GenBank/DDBJ databases">
        <authorList>
            <person name="Varghese N."/>
            <person name="Submissions S."/>
        </authorList>
    </citation>
    <scope>NUCLEOTIDE SEQUENCE [LARGE SCALE GENOMIC DNA]</scope>
    <source>
        <strain evidence="6">ATCC 25963</strain>
    </source>
</reference>
<evidence type="ECO:0000256" key="1">
    <source>
        <dbReference type="SAM" id="MobiDB-lite"/>
    </source>
</evidence>
<dbReference type="STRING" id="54.SAMN02745121_06878"/>
<accession>A0A1I2FWT1</accession>
<dbReference type="InterPro" id="IPR032379">
    <property type="entry name" value="DUF4874"/>
</dbReference>
<feature type="compositionally biased region" description="Low complexity" evidence="1">
    <location>
        <begin position="41"/>
        <end position="108"/>
    </location>
</feature>
<evidence type="ECO:0000256" key="2">
    <source>
        <dbReference type="SAM" id="SignalP"/>
    </source>
</evidence>
<gene>
    <name evidence="5" type="ORF">SAMN02745121_06878</name>
</gene>
<evidence type="ECO:0008006" key="7">
    <source>
        <dbReference type="Google" id="ProtNLM"/>
    </source>
</evidence>
<feature type="region of interest" description="Disordered" evidence="1">
    <location>
        <begin position="34"/>
        <end position="121"/>
    </location>
</feature>
<proteinExistence type="predicted"/>